<gene>
    <name evidence="1" type="ORF">LY89DRAFT_78972</name>
</gene>
<dbReference type="RefSeq" id="XP_018070638.1">
    <property type="nucleotide sequence ID" value="XM_018223286.1"/>
</dbReference>
<dbReference type="KEGG" id="psco:LY89DRAFT_78972"/>
<name>A0A194X7Z1_MOLSC</name>
<protein>
    <submittedName>
        <fullName evidence="1">Uncharacterized protein</fullName>
    </submittedName>
</protein>
<dbReference type="GeneID" id="28833012"/>
<proteinExistence type="predicted"/>
<organism evidence="1 2">
    <name type="scientific">Mollisia scopiformis</name>
    <name type="common">Conifer needle endophyte fungus</name>
    <name type="synonym">Phialocephala scopiformis</name>
    <dbReference type="NCBI Taxonomy" id="149040"/>
    <lineage>
        <taxon>Eukaryota</taxon>
        <taxon>Fungi</taxon>
        <taxon>Dikarya</taxon>
        <taxon>Ascomycota</taxon>
        <taxon>Pezizomycotina</taxon>
        <taxon>Leotiomycetes</taxon>
        <taxon>Helotiales</taxon>
        <taxon>Mollisiaceae</taxon>
        <taxon>Mollisia</taxon>
    </lineage>
</organism>
<evidence type="ECO:0000313" key="2">
    <source>
        <dbReference type="Proteomes" id="UP000070700"/>
    </source>
</evidence>
<dbReference type="AlphaFoldDB" id="A0A194X7Z1"/>
<dbReference type="EMBL" id="KQ947416">
    <property type="protein sequence ID" value="KUJ16283.1"/>
    <property type="molecule type" value="Genomic_DNA"/>
</dbReference>
<reference evidence="1 2" key="1">
    <citation type="submission" date="2015-10" db="EMBL/GenBank/DDBJ databases">
        <title>Full genome of DAOMC 229536 Phialocephala scopiformis, a fungal endophyte of spruce producing the potent anti-insectan compound rugulosin.</title>
        <authorList>
            <consortium name="DOE Joint Genome Institute"/>
            <person name="Walker A.K."/>
            <person name="Frasz S.L."/>
            <person name="Seifert K.A."/>
            <person name="Miller J.D."/>
            <person name="Mondo S.J."/>
            <person name="Labutti K."/>
            <person name="Lipzen A."/>
            <person name="Dockter R."/>
            <person name="Kennedy M."/>
            <person name="Grigoriev I.V."/>
            <person name="Spatafora J.W."/>
        </authorList>
    </citation>
    <scope>NUCLEOTIDE SEQUENCE [LARGE SCALE GENOMIC DNA]</scope>
    <source>
        <strain evidence="1 2">CBS 120377</strain>
    </source>
</reference>
<dbReference type="Proteomes" id="UP000070700">
    <property type="component" value="Unassembled WGS sequence"/>
</dbReference>
<evidence type="ECO:0000313" key="1">
    <source>
        <dbReference type="EMBL" id="KUJ16283.1"/>
    </source>
</evidence>
<accession>A0A194X7Z1</accession>
<dbReference type="InParanoid" id="A0A194X7Z1"/>
<keyword evidence="2" id="KW-1185">Reference proteome</keyword>
<sequence>MVLKAASHLTRRLLSSRYFCTCLFCSDCCLFSWGLSCSSFRKAKICSCWLRTGDSRDIMLVEKC</sequence>